<dbReference type="PROSITE" id="PS50923">
    <property type="entry name" value="SUSHI"/>
    <property type="match status" value="1"/>
</dbReference>
<protein>
    <submittedName>
        <fullName evidence="6">Sushi domain-containing protein</fullName>
    </submittedName>
</protein>
<feature type="domain" description="Sushi" evidence="3">
    <location>
        <begin position="1"/>
        <end position="47"/>
    </location>
</feature>
<keyword evidence="2" id="KW-0768">Sushi</keyword>
<dbReference type="STRING" id="42155.A0A0R3R5P2"/>
<evidence type="ECO:0000256" key="1">
    <source>
        <dbReference type="ARBA" id="ARBA00023157"/>
    </source>
</evidence>
<evidence type="ECO:0000313" key="5">
    <source>
        <dbReference type="Proteomes" id="UP000280834"/>
    </source>
</evidence>
<dbReference type="InterPro" id="IPR000436">
    <property type="entry name" value="Sushi_SCR_CCP_dom"/>
</dbReference>
<dbReference type="AlphaFoldDB" id="A0A0R3R5P2"/>
<dbReference type="Gene3D" id="2.10.70.10">
    <property type="entry name" value="Complement Module, domain 1"/>
    <property type="match status" value="1"/>
</dbReference>
<reference evidence="6" key="1">
    <citation type="submission" date="2017-02" db="UniProtKB">
        <authorList>
            <consortium name="WormBaseParasite"/>
        </authorList>
    </citation>
    <scope>IDENTIFICATION</scope>
</reference>
<dbReference type="EMBL" id="UZAG01019991">
    <property type="protein sequence ID" value="VDO45459.1"/>
    <property type="molecule type" value="Genomic_DNA"/>
</dbReference>
<keyword evidence="1" id="KW-1015">Disulfide bond</keyword>
<dbReference type="SMART" id="SM00032">
    <property type="entry name" value="CCP"/>
    <property type="match status" value="3"/>
</dbReference>
<sequence>MGNETNITTGTVAELKCPPEYAINGIDTLICESNGWSPASTLGTCQKEMKTCSNGHPIVSNGKLAYSNEPNIFGAYPSETIAIVRCNDGYTIYGIFLDVKSALLSVCQDSIWKPPNLGVCIPSSTAASISPKNSCLFGLLTPIGGTITYNKGGAFGPFPPGTIAKLKCVNGISHGPALAVCDNGSWIPHQMGQCSLSNFENSSIIR</sequence>
<evidence type="ECO:0000256" key="2">
    <source>
        <dbReference type="PROSITE-ProRule" id="PRU00302"/>
    </source>
</evidence>
<gene>
    <name evidence="4" type="ORF">BTMF_LOCUS13328</name>
</gene>
<dbReference type="InterPro" id="IPR035976">
    <property type="entry name" value="Sushi/SCR/CCP_sf"/>
</dbReference>
<dbReference type="Proteomes" id="UP000280834">
    <property type="component" value="Unassembled WGS sequence"/>
</dbReference>
<evidence type="ECO:0000313" key="6">
    <source>
        <dbReference type="WBParaSite" id="BTMF_0001533201-mRNA-1"/>
    </source>
</evidence>
<name>A0A0R3R5P2_9BILA</name>
<evidence type="ECO:0000313" key="4">
    <source>
        <dbReference type="EMBL" id="VDO45459.1"/>
    </source>
</evidence>
<dbReference type="SUPFAM" id="SSF57535">
    <property type="entry name" value="Complement control module/SCR domain"/>
    <property type="match status" value="1"/>
</dbReference>
<keyword evidence="5" id="KW-1185">Reference proteome</keyword>
<proteinExistence type="predicted"/>
<dbReference type="WBParaSite" id="BTMF_0001533201-mRNA-1">
    <property type="protein sequence ID" value="BTMF_0001533201-mRNA-1"/>
    <property type="gene ID" value="BTMF_0001533201"/>
</dbReference>
<reference evidence="4 5" key="2">
    <citation type="submission" date="2018-11" db="EMBL/GenBank/DDBJ databases">
        <authorList>
            <consortium name="Pathogen Informatics"/>
        </authorList>
    </citation>
    <scope>NUCLEOTIDE SEQUENCE [LARGE SCALE GENOMIC DNA]</scope>
</reference>
<evidence type="ECO:0000259" key="3">
    <source>
        <dbReference type="PROSITE" id="PS50923"/>
    </source>
</evidence>
<organism evidence="6">
    <name type="scientific">Brugia timori</name>
    <dbReference type="NCBI Taxonomy" id="42155"/>
    <lineage>
        <taxon>Eukaryota</taxon>
        <taxon>Metazoa</taxon>
        <taxon>Ecdysozoa</taxon>
        <taxon>Nematoda</taxon>
        <taxon>Chromadorea</taxon>
        <taxon>Rhabditida</taxon>
        <taxon>Spirurina</taxon>
        <taxon>Spiruromorpha</taxon>
        <taxon>Filarioidea</taxon>
        <taxon>Onchocercidae</taxon>
        <taxon>Brugia</taxon>
    </lineage>
</organism>
<accession>A0A0R3R5P2</accession>
<comment type="caution">
    <text evidence="2">Lacks conserved residue(s) required for the propagation of feature annotation.</text>
</comment>
<dbReference type="Pfam" id="PF00084">
    <property type="entry name" value="Sushi"/>
    <property type="match status" value="1"/>
</dbReference>